<keyword evidence="2" id="KW-0472">Membrane</keyword>
<keyword evidence="5" id="KW-1185">Reference proteome</keyword>
<feature type="transmembrane region" description="Helical" evidence="2">
    <location>
        <begin position="764"/>
        <end position="789"/>
    </location>
</feature>
<dbReference type="InterPro" id="IPR011701">
    <property type="entry name" value="MFS"/>
</dbReference>
<feature type="transmembrane region" description="Helical" evidence="2">
    <location>
        <begin position="398"/>
        <end position="429"/>
    </location>
</feature>
<evidence type="ECO:0000313" key="4">
    <source>
        <dbReference type="EMBL" id="PAV76678.1"/>
    </source>
</evidence>
<sequence length="926" mass="101563">MSDLVAEQNFTDPDSVHWIEDSSKISLLFSAVAIGSIIGTFPIMWSISKFGVRKTFVGYGLVSGLGTILLPLSTNIGFVAVFICRVMQGFAQSVIFSVLGAIAERWSPIAEAGTFISVLSGCLQLASVITMPVAALTCESSLTWRLLYYIQGILTFMLFALFYLFYANHPQAHRKVSHKELSRITLNKPPVVKKATPYWAICKDKAILGVWLSCTGANLAFLTLLLYGPTYMNKALNLDVKSTGFQTALPYILALAFKFVAGPISDKSTCISERARILLFAVLSQGMVAISFVVMAITSSSILARIFYTTTIVFSGVNVIGVLKCAQLVARQYVHFVFMFASFSMCVLNFLLPIAVAIVCPNNEIHEIYMRISDIKSIDDYEKPSVKNAFYFFNYTRYVIMILVLLCLTALQSNSITLNFTVICMQDIIPMNSDKHYNSSHHWLEKPSKISILFSAIAFGALLGIIPIVHLFHKFGLRNTFVAYGILSAISTLLVPLAVKIGFIAVVVIRVLQGVGQSVVFSITGAVSDKWSPRTELGIYISIFVSKSEAEIINEGKNAISHLKGKVPFTAILKDPTVWGCWGAITSGHLGYLTLAIYGPIFLNQTLNFDVATTGFVTTLPYAIALIAKLFVGFLSDQMSCISQKGFGQAVVFSIQGSVVEKWSTISGMGLFLSVLAAYIQTAPTLTMPLAAFCCESSLTWRALYYINALITLTLFVVFFLFYTDSPEDNRFVSEAELKLIKTGKHPTVRSKVPYKAILKDPSVWSSLLGIFSGVLGAVFLIIFGPTYLNKALNFDVKSTGIATALPFFLALFGKLGVGHISDKLTFMSAKRRLQMFGTISQGMTVICYIVLSQTTSKIIAQIFYTSAIFFCALNIAGPWKCLSMVVRQHNHFPMSIATIESCLIVLLSPVLVGFGAPNNTVEEVV</sequence>
<evidence type="ECO:0000313" key="5">
    <source>
        <dbReference type="Proteomes" id="UP000218231"/>
    </source>
</evidence>
<feature type="transmembrane region" description="Helical" evidence="2">
    <location>
        <begin position="335"/>
        <end position="359"/>
    </location>
</feature>
<feature type="transmembrane region" description="Helical" evidence="2">
    <location>
        <begin position="277"/>
        <end position="297"/>
    </location>
</feature>
<comment type="caution">
    <text evidence="4">The sequence shown here is derived from an EMBL/GenBank/DDBJ whole genome shotgun (WGS) entry which is preliminary data.</text>
</comment>
<dbReference type="InterPro" id="IPR036259">
    <property type="entry name" value="MFS_trans_sf"/>
</dbReference>
<proteinExistence type="predicted"/>
<evidence type="ECO:0000259" key="3">
    <source>
        <dbReference type="PROSITE" id="PS50850"/>
    </source>
</evidence>
<dbReference type="PANTHER" id="PTHR45757">
    <property type="entry name" value="PROTEIN CBG23364-RELATED"/>
    <property type="match status" value="1"/>
</dbReference>
<dbReference type="OrthoDB" id="2985014at2759"/>
<dbReference type="InterPro" id="IPR020846">
    <property type="entry name" value="MFS_dom"/>
</dbReference>
<dbReference type="STRING" id="2018661.A0A2A2KRZ9"/>
<feature type="transmembrane region" description="Helical" evidence="2">
    <location>
        <begin position="206"/>
        <end position="228"/>
    </location>
</feature>
<dbReference type="SUPFAM" id="SSF103473">
    <property type="entry name" value="MFS general substrate transporter"/>
    <property type="match status" value="3"/>
</dbReference>
<dbReference type="Proteomes" id="UP000218231">
    <property type="component" value="Unassembled WGS sequence"/>
</dbReference>
<feature type="transmembrane region" description="Helical" evidence="2">
    <location>
        <begin position="801"/>
        <end position="822"/>
    </location>
</feature>
<feature type="transmembrane region" description="Helical" evidence="2">
    <location>
        <begin position="834"/>
        <end position="853"/>
    </location>
</feature>
<accession>A0A2A2KRZ9</accession>
<dbReference type="PROSITE" id="PS50850">
    <property type="entry name" value="MFS"/>
    <property type="match status" value="1"/>
</dbReference>
<dbReference type="GO" id="GO:0022857">
    <property type="term" value="F:transmembrane transporter activity"/>
    <property type="evidence" value="ECO:0007669"/>
    <property type="project" value="InterPro"/>
</dbReference>
<dbReference type="EMBL" id="LIAE01007828">
    <property type="protein sequence ID" value="PAV76678.1"/>
    <property type="molecule type" value="Genomic_DNA"/>
</dbReference>
<feature type="transmembrane region" description="Helical" evidence="2">
    <location>
        <begin position="303"/>
        <end position="323"/>
    </location>
</feature>
<reference evidence="4 5" key="1">
    <citation type="journal article" date="2017" name="Curr. Biol.">
        <title>Genome architecture and evolution of a unichromosomal asexual nematode.</title>
        <authorList>
            <person name="Fradin H."/>
            <person name="Zegar C."/>
            <person name="Gutwein M."/>
            <person name="Lucas J."/>
            <person name="Kovtun M."/>
            <person name="Corcoran D."/>
            <person name="Baugh L.R."/>
            <person name="Kiontke K."/>
            <person name="Gunsalus K."/>
            <person name="Fitch D.H."/>
            <person name="Piano F."/>
        </authorList>
    </citation>
    <scope>NUCLEOTIDE SEQUENCE [LARGE SCALE GENOMIC DNA]</scope>
    <source>
        <strain evidence="4">PF1309</strain>
    </source>
</reference>
<feature type="transmembrane region" description="Helical" evidence="2">
    <location>
        <begin position="703"/>
        <end position="723"/>
    </location>
</feature>
<feature type="transmembrane region" description="Helical" evidence="2">
    <location>
        <begin position="579"/>
        <end position="603"/>
    </location>
</feature>
<dbReference type="PANTHER" id="PTHR45757:SF11">
    <property type="entry name" value="MAJOR FACILITATOR SUPERFAMILY (MFS) PROFILE DOMAIN-CONTAINING PROTEIN"/>
    <property type="match status" value="1"/>
</dbReference>
<feature type="transmembrane region" description="Helical" evidence="2">
    <location>
        <begin position="859"/>
        <end position="877"/>
    </location>
</feature>
<protein>
    <recommendedName>
        <fullName evidence="3">Major facilitator superfamily (MFS) profile domain-containing protein</fullName>
    </recommendedName>
</protein>
<feature type="domain" description="Major facilitator superfamily (MFS) profile" evidence="3">
    <location>
        <begin position="1"/>
        <end position="503"/>
    </location>
</feature>
<dbReference type="Pfam" id="PF07690">
    <property type="entry name" value="MFS_1"/>
    <property type="match status" value="3"/>
</dbReference>
<keyword evidence="2" id="KW-0812">Transmembrane</keyword>
<feature type="transmembrane region" description="Helical" evidence="2">
    <location>
        <begin position="615"/>
        <end position="635"/>
    </location>
</feature>
<feature type="transmembrane region" description="Helical" evidence="2">
    <location>
        <begin position="450"/>
        <end position="469"/>
    </location>
</feature>
<keyword evidence="2" id="KW-1133">Transmembrane helix</keyword>
<feature type="transmembrane region" description="Helical" evidence="2">
    <location>
        <begin position="248"/>
        <end position="265"/>
    </location>
</feature>
<dbReference type="Gene3D" id="1.20.1250.20">
    <property type="entry name" value="MFS general substrate transporter like domains"/>
    <property type="match status" value="4"/>
</dbReference>
<feature type="transmembrane region" description="Helical" evidence="2">
    <location>
        <begin position="898"/>
        <end position="917"/>
    </location>
</feature>
<feature type="transmembrane region" description="Helical" evidence="2">
    <location>
        <begin position="663"/>
        <end position="683"/>
    </location>
</feature>
<feature type="transmembrane region" description="Helical" evidence="2">
    <location>
        <begin position="146"/>
        <end position="166"/>
    </location>
</feature>
<gene>
    <name evidence="4" type="ORF">WR25_22211</name>
</gene>
<feature type="transmembrane region" description="Helical" evidence="2">
    <location>
        <begin position="25"/>
        <end position="44"/>
    </location>
</feature>
<feature type="transmembrane region" description="Helical" evidence="2">
    <location>
        <begin position="115"/>
        <end position="134"/>
    </location>
</feature>
<dbReference type="AlphaFoldDB" id="A0A2A2KRZ9"/>
<name>A0A2A2KRZ9_9BILA</name>
<dbReference type="GO" id="GO:0016020">
    <property type="term" value="C:membrane"/>
    <property type="evidence" value="ECO:0007669"/>
    <property type="project" value="UniProtKB-SubCell"/>
</dbReference>
<evidence type="ECO:0000256" key="1">
    <source>
        <dbReference type="ARBA" id="ARBA00004141"/>
    </source>
</evidence>
<feature type="transmembrane region" description="Helical" evidence="2">
    <location>
        <begin position="481"/>
        <end position="509"/>
    </location>
</feature>
<organism evidence="4 5">
    <name type="scientific">Diploscapter pachys</name>
    <dbReference type="NCBI Taxonomy" id="2018661"/>
    <lineage>
        <taxon>Eukaryota</taxon>
        <taxon>Metazoa</taxon>
        <taxon>Ecdysozoa</taxon>
        <taxon>Nematoda</taxon>
        <taxon>Chromadorea</taxon>
        <taxon>Rhabditida</taxon>
        <taxon>Rhabditina</taxon>
        <taxon>Rhabditomorpha</taxon>
        <taxon>Rhabditoidea</taxon>
        <taxon>Rhabditidae</taxon>
        <taxon>Diploscapter</taxon>
    </lineage>
</organism>
<evidence type="ECO:0000256" key="2">
    <source>
        <dbReference type="SAM" id="Phobius"/>
    </source>
</evidence>
<comment type="subcellular location">
    <subcellularLocation>
        <location evidence="1">Membrane</location>
        <topology evidence="1">Multi-pass membrane protein</topology>
    </subcellularLocation>
</comment>